<feature type="domain" description="Ubiquinol-cytochrome c reductase iron-sulphur subunit N-terminal" evidence="2">
    <location>
        <begin position="2"/>
        <end position="76"/>
    </location>
</feature>
<evidence type="ECO:0000313" key="3">
    <source>
        <dbReference type="Ensembl" id="ENSMALP00000000637.1"/>
    </source>
</evidence>
<dbReference type="Proteomes" id="UP000261600">
    <property type="component" value="Unplaced"/>
</dbReference>
<evidence type="ECO:0000259" key="1">
    <source>
        <dbReference type="Pfam" id="PF02921"/>
    </source>
</evidence>
<reference evidence="3" key="1">
    <citation type="submission" date="2025-08" db="UniProtKB">
        <authorList>
            <consortium name="Ensembl"/>
        </authorList>
    </citation>
    <scope>IDENTIFICATION</scope>
</reference>
<dbReference type="Pfam" id="PF09165">
    <property type="entry name" value="Ubiq-Cytc-red_N"/>
    <property type="match status" value="1"/>
</dbReference>
<dbReference type="InterPro" id="IPR015248">
    <property type="entry name" value="UQCRFS1_N"/>
</dbReference>
<sequence length="126" mass="13736">MMSLISRSGAFAPYMKATAFTVAGPLKVLVPGVVVKGESILLDPKKQFLCRESLNGQSLKTGPAVTVSINGKPCIRFTHTDITIPDLSDYRCPEVLDPSKTSQESWGHNCDERLRCQDSGHSVFLP</sequence>
<dbReference type="Ensembl" id="ENSMALT00000000673.1">
    <property type="protein sequence ID" value="ENSMALP00000000637.1"/>
    <property type="gene ID" value="ENSMALG00000000506.1"/>
</dbReference>
<dbReference type="Gene3D" id="2.10.210.10">
    <property type="entry name" value="Cytochrome Bc1 Complex, Chain I"/>
    <property type="match status" value="1"/>
</dbReference>
<dbReference type="SUPFAM" id="SSF56568">
    <property type="entry name" value="Non-globular alpha+beta subunits of globular proteins"/>
    <property type="match status" value="1"/>
</dbReference>
<organism evidence="3 4">
    <name type="scientific">Monopterus albus</name>
    <name type="common">Swamp eel</name>
    <dbReference type="NCBI Taxonomy" id="43700"/>
    <lineage>
        <taxon>Eukaryota</taxon>
        <taxon>Metazoa</taxon>
        <taxon>Chordata</taxon>
        <taxon>Craniata</taxon>
        <taxon>Vertebrata</taxon>
        <taxon>Euteleostomi</taxon>
        <taxon>Actinopterygii</taxon>
        <taxon>Neopterygii</taxon>
        <taxon>Teleostei</taxon>
        <taxon>Neoteleostei</taxon>
        <taxon>Acanthomorphata</taxon>
        <taxon>Anabantaria</taxon>
        <taxon>Synbranchiformes</taxon>
        <taxon>Synbranchidae</taxon>
        <taxon>Monopterus</taxon>
    </lineage>
</organism>
<proteinExistence type="predicted"/>
<dbReference type="Gene3D" id="1.20.5.270">
    <property type="entry name" value="Ubiquinol cytochrome reductase, transmembrane domain"/>
    <property type="match status" value="1"/>
</dbReference>
<dbReference type="InterPro" id="IPR037008">
    <property type="entry name" value="bc1_Rieske_TM_sf"/>
</dbReference>
<feature type="domain" description="Cytochrome b-c1 complex subunit Rieske transmembrane" evidence="1">
    <location>
        <begin position="79"/>
        <end position="105"/>
    </location>
</feature>
<accession>A0A3Q3IAR8</accession>
<dbReference type="InterPro" id="IPR004192">
    <property type="entry name" value="Rieske_TM"/>
</dbReference>
<name>A0A3Q3IAR8_MONAL</name>
<dbReference type="FunFam" id="2.10.210.10:FF:000001">
    <property type="entry name" value="Cytochrome b-c1 complex subunit Rieske, mitochondrial"/>
    <property type="match status" value="1"/>
</dbReference>
<dbReference type="InterPro" id="IPR011070">
    <property type="entry name" value="Globular_prot_asu/bsu"/>
</dbReference>
<dbReference type="AlphaFoldDB" id="A0A3Q3IAR8"/>
<dbReference type="Pfam" id="PF02921">
    <property type="entry name" value="UCR_TM"/>
    <property type="match status" value="1"/>
</dbReference>
<reference evidence="3" key="2">
    <citation type="submission" date="2025-09" db="UniProtKB">
        <authorList>
            <consortium name="Ensembl"/>
        </authorList>
    </citation>
    <scope>IDENTIFICATION</scope>
</reference>
<evidence type="ECO:0000313" key="4">
    <source>
        <dbReference type="Proteomes" id="UP000261600"/>
    </source>
</evidence>
<evidence type="ECO:0000259" key="2">
    <source>
        <dbReference type="Pfam" id="PF09165"/>
    </source>
</evidence>
<dbReference type="GO" id="GO:0008121">
    <property type="term" value="F:quinol-cytochrome-c reductase activity"/>
    <property type="evidence" value="ECO:0007669"/>
    <property type="project" value="InterPro"/>
</dbReference>
<protein>
    <submittedName>
        <fullName evidence="3">Uncharacterized protein</fullName>
    </submittedName>
</protein>
<keyword evidence="4" id="KW-1185">Reference proteome</keyword>
<dbReference type="STRING" id="43700.ENSMALP00000000637"/>